<name>A0A1D6Q664_MAIZE</name>
<evidence type="ECO:0000313" key="1">
    <source>
        <dbReference type="EMBL" id="AQK54004.1"/>
    </source>
</evidence>
<organism evidence="1">
    <name type="scientific">Zea mays</name>
    <name type="common">Maize</name>
    <dbReference type="NCBI Taxonomy" id="4577"/>
    <lineage>
        <taxon>Eukaryota</taxon>
        <taxon>Viridiplantae</taxon>
        <taxon>Streptophyta</taxon>
        <taxon>Embryophyta</taxon>
        <taxon>Tracheophyta</taxon>
        <taxon>Spermatophyta</taxon>
        <taxon>Magnoliopsida</taxon>
        <taxon>Liliopsida</taxon>
        <taxon>Poales</taxon>
        <taxon>Poaceae</taxon>
        <taxon>PACMAD clade</taxon>
        <taxon>Panicoideae</taxon>
        <taxon>Andropogonodae</taxon>
        <taxon>Andropogoneae</taxon>
        <taxon>Tripsacinae</taxon>
        <taxon>Zea</taxon>
    </lineage>
</organism>
<protein>
    <submittedName>
        <fullName evidence="1">Uncharacterized protein</fullName>
    </submittedName>
</protein>
<proteinExistence type="predicted"/>
<gene>
    <name evidence="1" type="ORF">ZEAMMB73_Zm00001d051310</name>
</gene>
<dbReference type="EMBL" id="CM000780">
    <property type="protein sequence ID" value="AQK54004.1"/>
    <property type="molecule type" value="Genomic_DNA"/>
</dbReference>
<dbReference type="InParanoid" id="A0A1D6Q664"/>
<sequence length="121" mass="13307">MPSSCIRGPSSRHECEGLFAIETSVFKKENVSLAGHEEKLARHRQHLSPLLSQTATVSRRTVAAHLADVSGSSSASNATIALLLQSSLTRMISTDFRNECGHLRSHQLLRITSLMVFHRVT</sequence>
<dbReference type="SMR" id="A0A1D6Q664"/>
<reference evidence="1" key="1">
    <citation type="submission" date="2015-12" db="EMBL/GenBank/DDBJ databases">
        <title>Update maize B73 reference genome by single molecule sequencing technologies.</title>
        <authorList>
            <consortium name="Maize Genome Sequencing Project"/>
            <person name="Ware D."/>
        </authorList>
    </citation>
    <scope>NUCLEOTIDE SEQUENCE</scope>
    <source>
        <tissue evidence="1">Seedling</tissue>
    </source>
</reference>
<accession>A0A1D6Q664</accession>
<dbReference type="AlphaFoldDB" id="A0A1D6Q664"/>
<dbReference type="EMBL" id="CM000780">
    <property type="protein sequence ID" value="AQK54005.1"/>
    <property type="molecule type" value="Genomic_DNA"/>
</dbReference>